<dbReference type="RefSeq" id="WP_379902949.1">
    <property type="nucleotide sequence ID" value="NZ_JBHRTR010000031.1"/>
</dbReference>
<dbReference type="EMBL" id="JBHRTR010000031">
    <property type="protein sequence ID" value="MFC3229080.1"/>
    <property type="molecule type" value="Genomic_DNA"/>
</dbReference>
<keyword evidence="1" id="KW-0472">Membrane</keyword>
<evidence type="ECO:0000256" key="1">
    <source>
        <dbReference type="SAM" id="Phobius"/>
    </source>
</evidence>
<reference evidence="3" key="1">
    <citation type="journal article" date="2019" name="Int. J. Syst. Evol. Microbiol.">
        <title>The Global Catalogue of Microorganisms (GCM) 10K type strain sequencing project: providing services to taxonomists for standard genome sequencing and annotation.</title>
        <authorList>
            <consortium name="The Broad Institute Genomics Platform"/>
            <consortium name="The Broad Institute Genome Sequencing Center for Infectious Disease"/>
            <person name="Wu L."/>
            <person name="Ma J."/>
        </authorList>
    </citation>
    <scope>NUCLEOTIDE SEQUENCE [LARGE SCALE GENOMIC DNA]</scope>
    <source>
        <strain evidence="3">KCTC 42964</strain>
    </source>
</reference>
<sequence length="67" mass="7150">MLLIIALLLLAWGMFAAAVVIMMVYGIFADIALNEPVMAAILAAGTAFLAALGFLIAWLQARRRSAK</sequence>
<evidence type="ECO:0000313" key="3">
    <source>
        <dbReference type="Proteomes" id="UP001595528"/>
    </source>
</evidence>
<comment type="caution">
    <text evidence="2">The sequence shown here is derived from an EMBL/GenBank/DDBJ whole genome shotgun (WGS) entry which is preliminary data.</text>
</comment>
<name>A0ABV7L3X3_9PROT</name>
<organism evidence="2 3">
    <name type="scientific">Marinibaculum pumilum</name>
    <dbReference type="NCBI Taxonomy" id="1766165"/>
    <lineage>
        <taxon>Bacteria</taxon>
        <taxon>Pseudomonadati</taxon>
        <taxon>Pseudomonadota</taxon>
        <taxon>Alphaproteobacteria</taxon>
        <taxon>Rhodospirillales</taxon>
        <taxon>Rhodospirillaceae</taxon>
        <taxon>Marinibaculum</taxon>
    </lineage>
</organism>
<feature type="transmembrane region" description="Helical" evidence="1">
    <location>
        <begin position="39"/>
        <end position="59"/>
    </location>
</feature>
<dbReference type="Proteomes" id="UP001595528">
    <property type="component" value="Unassembled WGS sequence"/>
</dbReference>
<evidence type="ECO:0000313" key="2">
    <source>
        <dbReference type="EMBL" id="MFC3229080.1"/>
    </source>
</evidence>
<keyword evidence="1" id="KW-1133">Transmembrane helix</keyword>
<proteinExistence type="predicted"/>
<keyword evidence="3" id="KW-1185">Reference proteome</keyword>
<keyword evidence="1" id="KW-0812">Transmembrane</keyword>
<protein>
    <submittedName>
        <fullName evidence="2">Uncharacterized protein</fullName>
    </submittedName>
</protein>
<accession>A0ABV7L3X3</accession>
<gene>
    <name evidence="2" type="ORF">ACFOGJ_17675</name>
</gene>